<accession>A0ABY8WHH3</accession>
<evidence type="ECO:0000313" key="2">
    <source>
        <dbReference type="EMBL" id="WIM97324.1"/>
    </source>
</evidence>
<reference evidence="2 3" key="1">
    <citation type="submission" date="2023-06" db="EMBL/GenBank/DDBJ databases">
        <authorList>
            <person name="Yushchuk O."/>
            <person name="Binda E."/>
            <person name="Ruckert-Reed C."/>
            <person name="Fedorenko V."/>
            <person name="Kalinowski J."/>
            <person name="Marinelli F."/>
        </authorList>
    </citation>
    <scope>NUCLEOTIDE SEQUENCE [LARGE SCALE GENOMIC DNA]</scope>
    <source>
        <strain evidence="2 3">NRRL 3884</strain>
    </source>
</reference>
<dbReference type="Proteomes" id="UP001240150">
    <property type="component" value="Chromosome"/>
</dbReference>
<sequence length="145" mass="16130">MHIFARNTARPVTPAVRPASTAPSAGKHLESAALEAISRGSHEAFAALFDRTAKDLAADLTARLPEPRQRIAILAATYVELWWLAGCRSDAESDTAQWINRIMDRRIADWRRDPAVPPHHESGLSRAEHELAELLGRPIEDLWPL</sequence>
<evidence type="ECO:0000256" key="1">
    <source>
        <dbReference type="SAM" id="MobiDB-lite"/>
    </source>
</evidence>
<feature type="region of interest" description="Disordered" evidence="1">
    <location>
        <begin position="1"/>
        <end position="27"/>
    </location>
</feature>
<dbReference type="EMBL" id="CP126980">
    <property type="protein sequence ID" value="WIM97324.1"/>
    <property type="molecule type" value="Genomic_DNA"/>
</dbReference>
<protein>
    <recommendedName>
        <fullName evidence="4">RNA polymerase sigma-70 region 2 domain-containing protein</fullName>
    </recommendedName>
</protein>
<keyword evidence="3" id="KW-1185">Reference proteome</keyword>
<evidence type="ECO:0008006" key="4">
    <source>
        <dbReference type="Google" id="ProtNLM"/>
    </source>
</evidence>
<evidence type="ECO:0000313" key="3">
    <source>
        <dbReference type="Proteomes" id="UP001240150"/>
    </source>
</evidence>
<dbReference type="RefSeq" id="WP_284918714.1">
    <property type="nucleotide sequence ID" value="NZ_CP126980.1"/>
</dbReference>
<name>A0ABY8WHH3_9ACTN</name>
<organism evidence="2 3">
    <name type="scientific">Actinoplanes oblitus</name>
    <dbReference type="NCBI Taxonomy" id="3040509"/>
    <lineage>
        <taxon>Bacteria</taxon>
        <taxon>Bacillati</taxon>
        <taxon>Actinomycetota</taxon>
        <taxon>Actinomycetes</taxon>
        <taxon>Micromonosporales</taxon>
        <taxon>Micromonosporaceae</taxon>
        <taxon>Actinoplanes</taxon>
    </lineage>
</organism>
<proteinExistence type="predicted"/>
<gene>
    <name evidence="2" type="ORF">ACTOB_000832</name>
</gene>